<dbReference type="EMBL" id="LNZH02000217">
    <property type="protein sequence ID" value="OCB83916.1"/>
    <property type="molecule type" value="Genomic_DNA"/>
</dbReference>
<comment type="caution">
    <text evidence="2">The sequence shown here is derived from an EMBL/GenBank/DDBJ whole genome shotgun (WGS) entry which is preliminary data.</text>
</comment>
<dbReference type="InterPro" id="IPR001849">
    <property type="entry name" value="PH_domain"/>
</dbReference>
<gene>
    <name evidence="2" type="ORF">A7U60_g9122</name>
</gene>
<evidence type="ECO:0000313" key="2">
    <source>
        <dbReference type="EMBL" id="OCB83916.1"/>
    </source>
</evidence>
<feature type="domain" description="PH" evidence="1">
    <location>
        <begin position="1"/>
        <end position="27"/>
    </location>
</feature>
<evidence type="ECO:0000259" key="1">
    <source>
        <dbReference type="PROSITE" id="PS50003"/>
    </source>
</evidence>
<dbReference type="PROSITE" id="PS50003">
    <property type="entry name" value="PH_DOMAIN"/>
    <property type="match status" value="1"/>
</dbReference>
<sequence>MSQPFIFKGDSDRDVELWIDAIEIYFIDNDIAEDNRIPFAFDHLSGHISACLMSLTGCLSGFRQAKWVWDWTKLKMALILMNEQIRAPTAEVGSELIARLLTFGRHAWPFVQAFLDEDEPSSAVNEHDLLMECLSSNFPEPIAYLRALSTVSDSQTSRTWDDGANFQPSRKVIRDLLLEFM</sequence>
<dbReference type="AlphaFoldDB" id="A0A9Q5HQ64"/>
<proteinExistence type="predicted"/>
<name>A0A9Q5HQ64_SANBA</name>
<dbReference type="Proteomes" id="UP000757232">
    <property type="component" value="Unassembled WGS sequence"/>
</dbReference>
<organism evidence="2 3">
    <name type="scientific">Sanghuangporus baumii</name>
    <name type="common">Phellinus baumii</name>
    <dbReference type="NCBI Taxonomy" id="108892"/>
    <lineage>
        <taxon>Eukaryota</taxon>
        <taxon>Fungi</taxon>
        <taxon>Dikarya</taxon>
        <taxon>Basidiomycota</taxon>
        <taxon>Agaricomycotina</taxon>
        <taxon>Agaricomycetes</taxon>
        <taxon>Hymenochaetales</taxon>
        <taxon>Hymenochaetaceae</taxon>
        <taxon>Sanghuangporus</taxon>
    </lineage>
</organism>
<accession>A0A9Q5HQ64</accession>
<evidence type="ECO:0000313" key="3">
    <source>
        <dbReference type="Proteomes" id="UP000757232"/>
    </source>
</evidence>
<protein>
    <recommendedName>
        <fullName evidence="1">PH domain-containing protein</fullName>
    </recommendedName>
</protein>
<keyword evidence="3" id="KW-1185">Reference proteome</keyword>
<reference evidence="2" key="1">
    <citation type="submission" date="2016-06" db="EMBL/GenBank/DDBJ databases">
        <title>Draft Genome sequence of the fungus Inonotus baumii.</title>
        <authorList>
            <person name="Zhu H."/>
            <person name="Lin W."/>
        </authorList>
    </citation>
    <scope>NUCLEOTIDE SEQUENCE</scope>
    <source>
        <strain evidence="2">821</strain>
    </source>
</reference>